<reference evidence="2" key="2">
    <citation type="submission" date="2015-01" db="EMBL/GenBank/DDBJ databases">
        <title>Evolutionary Origins and Diversification of the Mycorrhizal Mutualists.</title>
        <authorList>
            <consortium name="DOE Joint Genome Institute"/>
            <consortium name="Mycorrhizal Genomics Consortium"/>
            <person name="Kohler A."/>
            <person name="Kuo A."/>
            <person name="Nagy L.G."/>
            <person name="Floudas D."/>
            <person name="Copeland A."/>
            <person name="Barry K.W."/>
            <person name="Cichocki N."/>
            <person name="Veneault-Fourrey C."/>
            <person name="LaButti K."/>
            <person name="Lindquist E.A."/>
            <person name="Lipzen A."/>
            <person name="Lundell T."/>
            <person name="Morin E."/>
            <person name="Murat C."/>
            <person name="Riley R."/>
            <person name="Ohm R."/>
            <person name="Sun H."/>
            <person name="Tunlid A."/>
            <person name="Henrissat B."/>
            <person name="Grigoriev I.V."/>
            <person name="Hibbett D.S."/>
            <person name="Martin F."/>
        </authorList>
    </citation>
    <scope>NUCLEOTIDE SEQUENCE [LARGE SCALE GENOMIC DNA]</scope>
    <source>
        <strain evidence="2">h7</strain>
    </source>
</reference>
<dbReference type="AlphaFoldDB" id="A0A0C3C7Z9"/>
<name>A0A0C3C7Z9_HEBCY</name>
<sequence length="168" mass="18765">MPILFEFMLNPGADGALPYLGPSPYQNLPQDRKVAVRSSFLNSISAVHAHPGSSMNASRTDDEVLQLYTRLTNLINTMIHLDIPNSVLRNDTKWFFIFRCLMGEYLGSLNDARNPHLAGDSTIDTTAFETLDSNLLGIMLRHCEMENIPPTKENLARVNLLFSGLLSE</sequence>
<organism evidence="1 2">
    <name type="scientific">Hebeloma cylindrosporum</name>
    <dbReference type="NCBI Taxonomy" id="76867"/>
    <lineage>
        <taxon>Eukaryota</taxon>
        <taxon>Fungi</taxon>
        <taxon>Dikarya</taxon>
        <taxon>Basidiomycota</taxon>
        <taxon>Agaricomycotina</taxon>
        <taxon>Agaricomycetes</taxon>
        <taxon>Agaricomycetidae</taxon>
        <taxon>Agaricales</taxon>
        <taxon>Agaricineae</taxon>
        <taxon>Hymenogastraceae</taxon>
        <taxon>Hebeloma</taxon>
    </lineage>
</organism>
<protein>
    <submittedName>
        <fullName evidence="1">Uncharacterized protein</fullName>
    </submittedName>
</protein>
<gene>
    <name evidence="1" type="ORF">M413DRAFT_28894</name>
</gene>
<dbReference type="EMBL" id="KN831784">
    <property type="protein sequence ID" value="KIM39691.1"/>
    <property type="molecule type" value="Genomic_DNA"/>
</dbReference>
<proteinExistence type="predicted"/>
<dbReference type="Proteomes" id="UP000053424">
    <property type="component" value="Unassembled WGS sequence"/>
</dbReference>
<keyword evidence="2" id="KW-1185">Reference proteome</keyword>
<dbReference type="HOGENOM" id="CLU_1586684_0_0_1"/>
<accession>A0A0C3C7Z9</accession>
<evidence type="ECO:0000313" key="2">
    <source>
        <dbReference type="Proteomes" id="UP000053424"/>
    </source>
</evidence>
<reference evidence="1 2" key="1">
    <citation type="submission" date="2014-04" db="EMBL/GenBank/DDBJ databases">
        <authorList>
            <consortium name="DOE Joint Genome Institute"/>
            <person name="Kuo A."/>
            <person name="Gay G."/>
            <person name="Dore J."/>
            <person name="Kohler A."/>
            <person name="Nagy L.G."/>
            <person name="Floudas D."/>
            <person name="Copeland A."/>
            <person name="Barry K.W."/>
            <person name="Cichocki N."/>
            <person name="Veneault-Fourrey C."/>
            <person name="LaButti K."/>
            <person name="Lindquist E.A."/>
            <person name="Lipzen A."/>
            <person name="Lundell T."/>
            <person name="Morin E."/>
            <person name="Murat C."/>
            <person name="Sun H."/>
            <person name="Tunlid A."/>
            <person name="Henrissat B."/>
            <person name="Grigoriev I.V."/>
            <person name="Hibbett D.S."/>
            <person name="Martin F."/>
            <person name="Nordberg H.P."/>
            <person name="Cantor M.N."/>
            <person name="Hua S.X."/>
        </authorList>
    </citation>
    <scope>NUCLEOTIDE SEQUENCE [LARGE SCALE GENOMIC DNA]</scope>
    <source>
        <strain evidence="2">h7</strain>
    </source>
</reference>
<evidence type="ECO:0000313" key="1">
    <source>
        <dbReference type="EMBL" id="KIM39691.1"/>
    </source>
</evidence>